<feature type="domain" description="Chorismate-utilising enzyme C-terminal" evidence="16">
    <location>
        <begin position="230"/>
        <end position="483"/>
    </location>
</feature>
<keyword evidence="12 15" id="KW-0456">Lyase</keyword>
<dbReference type="KEGG" id="dae:Dtox_0906"/>
<proteinExistence type="inferred from homology"/>
<evidence type="ECO:0000256" key="8">
    <source>
        <dbReference type="ARBA" id="ARBA00022723"/>
    </source>
</evidence>
<evidence type="ECO:0000256" key="7">
    <source>
        <dbReference type="ARBA" id="ARBA00022605"/>
    </source>
</evidence>
<dbReference type="GO" id="GO:0000162">
    <property type="term" value="P:L-tryptophan biosynthetic process"/>
    <property type="evidence" value="ECO:0007669"/>
    <property type="project" value="UniProtKB-UniPathway"/>
</dbReference>
<keyword evidence="7 15" id="KW-0028">Amino-acid biosynthesis</keyword>
<dbReference type="GO" id="GO:0004049">
    <property type="term" value="F:anthranilate synthase activity"/>
    <property type="evidence" value="ECO:0007669"/>
    <property type="project" value="UniProtKB-EC"/>
</dbReference>
<dbReference type="Pfam" id="PF04715">
    <property type="entry name" value="Anth_synt_I_N"/>
    <property type="match status" value="1"/>
</dbReference>
<comment type="cofactor">
    <cofactor evidence="1 15">
        <name>Mg(2+)</name>
        <dbReference type="ChEBI" id="CHEBI:18420"/>
    </cofactor>
</comment>
<sequence>MYIMIKPGYEEYLRLSADYNLIPVYTDCEADTETPNTVYLKTVGDGHGCLLESVNGGENVGRHSFICLKPFLTYRGSNTEGELTYPGGLKKAVVGSPHKVLQGLMDSYRIPSFPELIEFSGGAVGYIGYDVVRSVEELPELLPEDDSLPLCMMFFPSVILCYDHVCRSMKIVANVPVGDDPAQSYEQSLELIKAVKQDLQKPLVLPGDNFEQEKRSPAAGLEEIVSEPGKELFMEMVEQALEYIRAGDIIQVVLSRRYSTPQREEPFSIFRKLRRLNPSPYMYFMDFGDPVVVGSSPEMLVKVHNGQVLTHPIAGTRPRGKNGAQDSELAKDLLADEKERAEHLMLVDLGRNDIGRVSLPGTVEVARFMEIEKFSHVMHIVSTVQGRLLPEKTPLDALMACFPAGTVSGAPKIRAMSIIEELEPMRRGIYAGAVGYIGFNNTMDTAIAIRTIVVNKGKCYVQAGAGIVADSEPEKEYVETQNKAGALLRVLGY</sequence>
<comment type="function">
    <text evidence="13 15">Part of a heterotetrameric complex that catalyzes the two-step biosynthesis of anthranilate, an intermediate in the biosynthesis of L-tryptophan. In the first step, the glutamine-binding beta subunit (TrpG) of anthranilate synthase (AS) provides the glutamine amidotransferase activity which generates ammonia as a substrate that, along with chorismate, is used in the second step, catalyzed by the large alpha subunit of AS (TrpE) to produce anthranilate. In the absence of TrpG, TrpE can synthesize anthranilate directly from chorismate and high concentrations of ammonia.</text>
</comment>
<dbReference type="InterPro" id="IPR005801">
    <property type="entry name" value="ADC_synthase"/>
</dbReference>
<evidence type="ECO:0000259" key="16">
    <source>
        <dbReference type="Pfam" id="PF00425"/>
    </source>
</evidence>
<dbReference type="NCBIfam" id="TIGR00564">
    <property type="entry name" value="trpE_most"/>
    <property type="match status" value="1"/>
</dbReference>
<accession>C8W333</accession>
<evidence type="ECO:0000313" key="19">
    <source>
        <dbReference type="Proteomes" id="UP000002217"/>
    </source>
</evidence>
<comment type="similarity">
    <text evidence="3 15">Belongs to the anthranilate synthase component I family.</text>
</comment>
<comment type="subunit">
    <text evidence="4 15">Heterotetramer consisting of two non-identical subunits: a beta subunit (TrpG) and a large alpha subunit (TrpE).</text>
</comment>
<dbReference type="PRINTS" id="PR00095">
    <property type="entry name" value="ANTSNTHASEI"/>
</dbReference>
<dbReference type="GO" id="GO:0046872">
    <property type="term" value="F:metal ion binding"/>
    <property type="evidence" value="ECO:0007669"/>
    <property type="project" value="UniProtKB-KW"/>
</dbReference>
<dbReference type="EMBL" id="CP001720">
    <property type="protein sequence ID" value="ACV61800.1"/>
    <property type="molecule type" value="Genomic_DNA"/>
</dbReference>
<evidence type="ECO:0000256" key="12">
    <source>
        <dbReference type="ARBA" id="ARBA00023239"/>
    </source>
</evidence>
<evidence type="ECO:0000256" key="13">
    <source>
        <dbReference type="ARBA" id="ARBA00025634"/>
    </source>
</evidence>
<evidence type="ECO:0000256" key="1">
    <source>
        <dbReference type="ARBA" id="ARBA00001946"/>
    </source>
</evidence>
<keyword evidence="9 15" id="KW-0822">Tryptophan biosynthesis</keyword>
<organism evidence="18 19">
    <name type="scientific">Desulfofarcimen acetoxidans (strain ATCC 49208 / DSM 771 / KCTC 5769 / VKM B-1644 / 5575)</name>
    <name type="common">Desulfotomaculum acetoxidans</name>
    <dbReference type="NCBI Taxonomy" id="485916"/>
    <lineage>
        <taxon>Bacteria</taxon>
        <taxon>Bacillati</taxon>
        <taxon>Bacillota</taxon>
        <taxon>Clostridia</taxon>
        <taxon>Eubacteriales</taxon>
        <taxon>Peptococcaceae</taxon>
        <taxon>Desulfofarcimen</taxon>
    </lineage>
</organism>
<evidence type="ECO:0000256" key="2">
    <source>
        <dbReference type="ARBA" id="ARBA00004873"/>
    </source>
</evidence>
<dbReference type="EC" id="4.1.3.27" evidence="5 15"/>
<dbReference type="InterPro" id="IPR006805">
    <property type="entry name" value="Anth_synth_I_N"/>
</dbReference>
<evidence type="ECO:0000256" key="6">
    <source>
        <dbReference type="ARBA" id="ARBA00020653"/>
    </source>
</evidence>
<feature type="domain" description="Anthranilate synthase component I N-terminal" evidence="17">
    <location>
        <begin position="31"/>
        <end position="167"/>
    </location>
</feature>
<dbReference type="InterPro" id="IPR015890">
    <property type="entry name" value="Chorismate_C"/>
</dbReference>
<evidence type="ECO:0000256" key="5">
    <source>
        <dbReference type="ARBA" id="ARBA00012266"/>
    </source>
</evidence>
<evidence type="ECO:0000256" key="15">
    <source>
        <dbReference type="RuleBase" id="RU364045"/>
    </source>
</evidence>
<reference evidence="18 19" key="1">
    <citation type="journal article" date="2009" name="Stand. Genomic Sci.">
        <title>Complete genome sequence of Desulfotomaculum acetoxidans type strain (5575).</title>
        <authorList>
            <person name="Spring S."/>
            <person name="Lapidus A."/>
            <person name="Schroder M."/>
            <person name="Gleim D."/>
            <person name="Sims D."/>
            <person name="Meincke L."/>
            <person name="Glavina Del Rio T."/>
            <person name="Tice H."/>
            <person name="Copeland A."/>
            <person name="Cheng J.F."/>
            <person name="Lucas S."/>
            <person name="Chen F."/>
            <person name="Nolan M."/>
            <person name="Bruce D."/>
            <person name="Goodwin L."/>
            <person name="Pitluck S."/>
            <person name="Ivanova N."/>
            <person name="Mavromatis K."/>
            <person name="Mikhailova N."/>
            <person name="Pati A."/>
            <person name="Chen A."/>
            <person name="Palaniappan K."/>
            <person name="Land M."/>
            <person name="Hauser L."/>
            <person name="Chang Y.J."/>
            <person name="Jeffries C.D."/>
            <person name="Chain P."/>
            <person name="Saunders E."/>
            <person name="Brettin T."/>
            <person name="Detter J.C."/>
            <person name="Goker M."/>
            <person name="Bristow J."/>
            <person name="Eisen J.A."/>
            <person name="Markowitz V."/>
            <person name="Hugenholtz P."/>
            <person name="Kyrpides N.C."/>
            <person name="Klenk H.P."/>
            <person name="Han C."/>
        </authorList>
    </citation>
    <scope>NUCLEOTIDE SEQUENCE [LARGE SCALE GENOMIC DNA]</scope>
    <source>
        <strain evidence="19">ATCC 49208 / DSM 771 / VKM B-1644</strain>
    </source>
</reference>
<keyword evidence="19" id="KW-1185">Reference proteome</keyword>
<dbReference type="Proteomes" id="UP000002217">
    <property type="component" value="Chromosome"/>
</dbReference>
<dbReference type="InterPro" id="IPR019999">
    <property type="entry name" value="Anth_synth_I-like"/>
</dbReference>
<keyword evidence="8 15" id="KW-0479">Metal-binding</keyword>
<dbReference type="SUPFAM" id="SSF56322">
    <property type="entry name" value="ADC synthase"/>
    <property type="match status" value="1"/>
</dbReference>
<evidence type="ECO:0000313" key="18">
    <source>
        <dbReference type="EMBL" id="ACV61800.1"/>
    </source>
</evidence>
<evidence type="ECO:0000259" key="17">
    <source>
        <dbReference type="Pfam" id="PF04715"/>
    </source>
</evidence>
<dbReference type="PANTHER" id="PTHR11236">
    <property type="entry name" value="AMINOBENZOATE/ANTHRANILATE SYNTHASE"/>
    <property type="match status" value="1"/>
</dbReference>
<name>C8W333_DESAS</name>
<keyword evidence="10 15" id="KW-0460">Magnesium</keyword>
<protein>
    <recommendedName>
        <fullName evidence="6 15">Anthranilate synthase component 1</fullName>
        <ecNumber evidence="5 15">4.1.3.27</ecNumber>
    </recommendedName>
</protein>
<dbReference type="STRING" id="485916.Dtox_0906"/>
<comment type="catalytic activity">
    <reaction evidence="14 15">
        <text>chorismate + L-glutamine = anthranilate + pyruvate + L-glutamate + H(+)</text>
        <dbReference type="Rhea" id="RHEA:21732"/>
        <dbReference type="ChEBI" id="CHEBI:15361"/>
        <dbReference type="ChEBI" id="CHEBI:15378"/>
        <dbReference type="ChEBI" id="CHEBI:16567"/>
        <dbReference type="ChEBI" id="CHEBI:29748"/>
        <dbReference type="ChEBI" id="CHEBI:29985"/>
        <dbReference type="ChEBI" id="CHEBI:58359"/>
        <dbReference type="EC" id="4.1.3.27"/>
    </reaction>
</comment>
<dbReference type="eggNOG" id="COG0147">
    <property type="taxonomic scope" value="Bacteria"/>
</dbReference>
<evidence type="ECO:0000256" key="14">
    <source>
        <dbReference type="ARBA" id="ARBA00047683"/>
    </source>
</evidence>
<gene>
    <name evidence="15" type="primary">trpE</name>
    <name evidence="18" type="ordered locus">Dtox_0906</name>
</gene>
<keyword evidence="11 15" id="KW-0057">Aromatic amino acid biosynthesis</keyword>
<dbReference type="PANTHER" id="PTHR11236:SF48">
    <property type="entry name" value="ISOCHORISMATE SYNTHASE MENF"/>
    <property type="match status" value="1"/>
</dbReference>
<dbReference type="AlphaFoldDB" id="C8W333"/>
<comment type="pathway">
    <text evidence="2 15">Amino-acid biosynthesis; L-tryptophan biosynthesis; L-tryptophan from chorismate: step 1/5.</text>
</comment>
<evidence type="ECO:0000256" key="4">
    <source>
        <dbReference type="ARBA" id="ARBA00011575"/>
    </source>
</evidence>
<evidence type="ECO:0000256" key="9">
    <source>
        <dbReference type="ARBA" id="ARBA00022822"/>
    </source>
</evidence>
<evidence type="ECO:0000256" key="3">
    <source>
        <dbReference type="ARBA" id="ARBA00009562"/>
    </source>
</evidence>
<dbReference type="Pfam" id="PF00425">
    <property type="entry name" value="Chorismate_bind"/>
    <property type="match status" value="1"/>
</dbReference>
<dbReference type="UniPathway" id="UPA00035">
    <property type="reaction ID" value="UER00040"/>
</dbReference>
<evidence type="ECO:0000256" key="11">
    <source>
        <dbReference type="ARBA" id="ARBA00023141"/>
    </source>
</evidence>
<evidence type="ECO:0000256" key="10">
    <source>
        <dbReference type="ARBA" id="ARBA00022842"/>
    </source>
</evidence>
<dbReference type="InterPro" id="IPR005256">
    <property type="entry name" value="Anth_synth_I_PabB"/>
</dbReference>
<dbReference type="HOGENOM" id="CLU_006493_9_3_9"/>
<dbReference type="Gene3D" id="3.60.120.10">
    <property type="entry name" value="Anthranilate synthase"/>
    <property type="match status" value="1"/>
</dbReference>